<accession>A0ABW0ZXV3</accession>
<name>A0ABW0ZXV3_9ACTN</name>
<comment type="caution">
    <text evidence="1">The sequence shown here is derived from an EMBL/GenBank/DDBJ whole genome shotgun (WGS) entry which is preliminary data.</text>
</comment>
<protein>
    <submittedName>
        <fullName evidence="1">Uncharacterized protein</fullName>
    </submittedName>
</protein>
<organism evidence="1 2">
    <name type="scientific">Actinomadura rugatobispora</name>
    <dbReference type="NCBI Taxonomy" id="1994"/>
    <lineage>
        <taxon>Bacteria</taxon>
        <taxon>Bacillati</taxon>
        <taxon>Actinomycetota</taxon>
        <taxon>Actinomycetes</taxon>
        <taxon>Streptosporangiales</taxon>
        <taxon>Thermomonosporaceae</taxon>
        <taxon>Actinomadura</taxon>
    </lineage>
</organism>
<proteinExistence type="predicted"/>
<keyword evidence="2" id="KW-1185">Reference proteome</keyword>
<reference evidence="2" key="1">
    <citation type="journal article" date="2019" name="Int. J. Syst. Evol. Microbiol.">
        <title>The Global Catalogue of Microorganisms (GCM) 10K type strain sequencing project: providing services to taxonomists for standard genome sequencing and annotation.</title>
        <authorList>
            <consortium name="The Broad Institute Genomics Platform"/>
            <consortium name="The Broad Institute Genome Sequencing Center for Infectious Disease"/>
            <person name="Wu L."/>
            <person name="Ma J."/>
        </authorList>
    </citation>
    <scope>NUCLEOTIDE SEQUENCE [LARGE SCALE GENOMIC DNA]</scope>
    <source>
        <strain evidence="2">KCTC 42087</strain>
    </source>
</reference>
<dbReference type="Proteomes" id="UP001596074">
    <property type="component" value="Unassembled WGS sequence"/>
</dbReference>
<gene>
    <name evidence="1" type="ORF">ACFPZN_16795</name>
</gene>
<evidence type="ECO:0000313" key="1">
    <source>
        <dbReference type="EMBL" id="MFC5747287.1"/>
    </source>
</evidence>
<sequence>MGERTAETDPLAALGAHLGAHGFAVELTVRGLVVRNAGADYTVTCNPRAEDGGRLWFFGSGGEPIAESDHITDARIFVMVRLAGGGER</sequence>
<evidence type="ECO:0000313" key="2">
    <source>
        <dbReference type="Proteomes" id="UP001596074"/>
    </source>
</evidence>
<dbReference type="RefSeq" id="WP_378282906.1">
    <property type="nucleotide sequence ID" value="NZ_JBHSON010000021.1"/>
</dbReference>
<dbReference type="EMBL" id="JBHSON010000021">
    <property type="protein sequence ID" value="MFC5747287.1"/>
    <property type="molecule type" value="Genomic_DNA"/>
</dbReference>